<evidence type="ECO:0000256" key="3">
    <source>
        <dbReference type="ARBA" id="ARBA00007630"/>
    </source>
</evidence>
<dbReference type="EC" id="2.1.1.228" evidence="5 15"/>
<evidence type="ECO:0000256" key="13">
    <source>
        <dbReference type="ARBA" id="ARBA00033392"/>
    </source>
</evidence>
<comment type="similarity">
    <text evidence="3 15 17">Belongs to the RNA methyltransferase TrmD family.</text>
</comment>
<dbReference type="InterPro" id="IPR023148">
    <property type="entry name" value="tRNA_m1G_MeTrfase_C_sf"/>
</dbReference>
<reference evidence="19" key="1">
    <citation type="journal article" date="2020" name="mSystems">
        <title>Genome- and Community-Level Interaction Insights into Carbon Utilization and Element Cycling Functions of Hydrothermarchaeota in Hydrothermal Sediment.</title>
        <authorList>
            <person name="Zhou Z."/>
            <person name="Liu Y."/>
            <person name="Xu W."/>
            <person name="Pan J."/>
            <person name="Luo Z.H."/>
            <person name="Li M."/>
        </authorList>
    </citation>
    <scope>NUCLEOTIDE SEQUENCE [LARGE SCALE GENOMIC DNA]</scope>
    <source>
        <strain evidence="19">SpSt-246</strain>
    </source>
</reference>
<evidence type="ECO:0000256" key="2">
    <source>
        <dbReference type="ARBA" id="ARBA00004496"/>
    </source>
</evidence>
<evidence type="ECO:0000256" key="4">
    <source>
        <dbReference type="ARBA" id="ARBA00011738"/>
    </source>
</evidence>
<evidence type="ECO:0000256" key="17">
    <source>
        <dbReference type="RuleBase" id="RU003464"/>
    </source>
</evidence>
<protein>
    <recommendedName>
        <fullName evidence="6 15">tRNA (guanine-N(1)-)-methyltransferase</fullName>
        <ecNumber evidence="5 15">2.1.1.228</ecNumber>
    </recommendedName>
    <alternativeName>
        <fullName evidence="12 15">M1G-methyltransferase</fullName>
    </alternativeName>
    <alternativeName>
        <fullName evidence="13 15">tRNA [GM37] methyltransferase</fullName>
    </alternativeName>
</protein>
<comment type="function">
    <text evidence="1 15 17">Specifically methylates guanosine-37 in various tRNAs.</text>
</comment>
<evidence type="ECO:0000256" key="1">
    <source>
        <dbReference type="ARBA" id="ARBA00002634"/>
    </source>
</evidence>
<proteinExistence type="inferred from homology"/>
<feature type="binding site" evidence="15 16">
    <location>
        <begin position="128"/>
        <end position="133"/>
    </location>
    <ligand>
        <name>S-adenosyl-L-methionine</name>
        <dbReference type="ChEBI" id="CHEBI:59789"/>
    </ligand>
</feature>
<evidence type="ECO:0000259" key="18">
    <source>
        <dbReference type="Pfam" id="PF01746"/>
    </source>
</evidence>
<dbReference type="CDD" id="cd18080">
    <property type="entry name" value="TrmD-like"/>
    <property type="match status" value="1"/>
</dbReference>
<evidence type="ECO:0000256" key="16">
    <source>
        <dbReference type="PIRSR" id="PIRSR000386-1"/>
    </source>
</evidence>
<dbReference type="FunFam" id="1.10.1270.20:FF:000001">
    <property type="entry name" value="tRNA (guanine-N(1)-)-methyltransferase"/>
    <property type="match status" value="1"/>
</dbReference>
<dbReference type="NCBIfam" id="TIGR00088">
    <property type="entry name" value="trmD"/>
    <property type="match status" value="1"/>
</dbReference>
<comment type="subcellular location">
    <subcellularLocation>
        <location evidence="2 15 17">Cytoplasm</location>
    </subcellularLocation>
</comment>
<evidence type="ECO:0000256" key="12">
    <source>
        <dbReference type="ARBA" id="ARBA00029736"/>
    </source>
</evidence>
<keyword evidence="11 15" id="KW-0819">tRNA processing</keyword>
<dbReference type="InterPro" id="IPR029026">
    <property type="entry name" value="tRNA_m1G_MTases_N"/>
</dbReference>
<dbReference type="GO" id="GO:0052906">
    <property type="term" value="F:tRNA (guanine(37)-N1)-methyltransferase activity"/>
    <property type="evidence" value="ECO:0007669"/>
    <property type="project" value="UniProtKB-UniRule"/>
</dbReference>
<evidence type="ECO:0000256" key="7">
    <source>
        <dbReference type="ARBA" id="ARBA00022490"/>
    </source>
</evidence>
<evidence type="ECO:0000256" key="9">
    <source>
        <dbReference type="ARBA" id="ARBA00022679"/>
    </source>
</evidence>
<evidence type="ECO:0000256" key="5">
    <source>
        <dbReference type="ARBA" id="ARBA00012807"/>
    </source>
</evidence>
<dbReference type="PANTHER" id="PTHR46417">
    <property type="entry name" value="TRNA (GUANINE-N(1)-)-METHYLTRANSFERASE"/>
    <property type="match status" value="1"/>
</dbReference>
<dbReference type="Gene3D" id="1.10.1270.20">
    <property type="entry name" value="tRNA(m1g37)methyltransferase, domain 2"/>
    <property type="match status" value="1"/>
</dbReference>
<keyword evidence="10 15" id="KW-0949">S-adenosyl-L-methionine</keyword>
<feature type="binding site" evidence="15 16">
    <location>
        <position position="109"/>
    </location>
    <ligand>
        <name>S-adenosyl-L-methionine</name>
        <dbReference type="ChEBI" id="CHEBI:59789"/>
    </ligand>
</feature>
<comment type="catalytic activity">
    <reaction evidence="14 15 17">
        <text>guanosine(37) in tRNA + S-adenosyl-L-methionine = N(1)-methylguanosine(37) in tRNA + S-adenosyl-L-homocysteine + H(+)</text>
        <dbReference type="Rhea" id="RHEA:36899"/>
        <dbReference type="Rhea" id="RHEA-COMP:10145"/>
        <dbReference type="Rhea" id="RHEA-COMP:10147"/>
        <dbReference type="ChEBI" id="CHEBI:15378"/>
        <dbReference type="ChEBI" id="CHEBI:57856"/>
        <dbReference type="ChEBI" id="CHEBI:59789"/>
        <dbReference type="ChEBI" id="CHEBI:73542"/>
        <dbReference type="ChEBI" id="CHEBI:74269"/>
        <dbReference type="EC" id="2.1.1.228"/>
    </reaction>
</comment>
<comment type="subunit">
    <text evidence="4 15 17">Homodimer.</text>
</comment>
<keyword evidence="7 15" id="KW-0963">Cytoplasm</keyword>
<dbReference type="Gene3D" id="3.40.1280.10">
    <property type="match status" value="1"/>
</dbReference>
<dbReference type="AlphaFoldDB" id="A0A7C2BZN3"/>
<keyword evidence="9 15" id="KW-0808">Transferase</keyword>
<accession>A0A7C2BZN3</accession>
<dbReference type="PIRSF" id="PIRSF000386">
    <property type="entry name" value="tRNA_mtase"/>
    <property type="match status" value="1"/>
</dbReference>
<dbReference type="NCBIfam" id="NF000648">
    <property type="entry name" value="PRK00026.1"/>
    <property type="match status" value="1"/>
</dbReference>
<sequence length="239" mass="26336">MRYTILTLFPGLIRSWLEESLLERAIARGLLRVEVVDLRAFGLGRHRTVDDTPYGGGAGMVIRADVAVAALEAVLPADEVILLSPAGRPFTQGQAEELAGKGHLVLLCGRYEGFDARVEAFVTRTLSVGDYVLMGGEVAALAVLEATARLVPGVIGDPESHRQDSFVRGLLDYPQYTRPPEFRGLRVPEVLLSGNHREVDRFRRREALRRTLTLRPDLLSGARIGPLEALWLAEMDREG</sequence>
<dbReference type="EMBL" id="DSKL01000031">
    <property type="protein sequence ID" value="HEH81562.1"/>
    <property type="molecule type" value="Genomic_DNA"/>
</dbReference>
<evidence type="ECO:0000256" key="15">
    <source>
        <dbReference type="HAMAP-Rule" id="MF_00605"/>
    </source>
</evidence>
<dbReference type="GO" id="GO:0005829">
    <property type="term" value="C:cytosol"/>
    <property type="evidence" value="ECO:0007669"/>
    <property type="project" value="TreeGrafter"/>
</dbReference>
<dbReference type="InterPro" id="IPR002649">
    <property type="entry name" value="tRNA_m1G_MeTrfase_TrmD"/>
</dbReference>
<dbReference type="InterPro" id="IPR029028">
    <property type="entry name" value="Alpha/beta_knot_MTases"/>
</dbReference>
<evidence type="ECO:0000256" key="10">
    <source>
        <dbReference type="ARBA" id="ARBA00022691"/>
    </source>
</evidence>
<feature type="domain" description="tRNA methyltransferase TRMD/TRM10-type" evidence="18">
    <location>
        <begin position="1"/>
        <end position="219"/>
    </location>
</feature>
<dbReference type="GO" id="GO:0002939">
    <property type="term" value="P:tRNA N1-guanine methylation"/>
    <property type="evidence" value="ECO:0007669"/>
    <property type="project" value="TreeGrafter"/>
</dbReference>
<evidence type="ECO:0000256" key="11">
    <source>
        <dbReference type="ARBA" id="ARBA00022694"/>
    </source>
</evidence>
<comment type="caution">
    <text evidence="19">The sequence shown here is derived from an EMBL/GenBank/DDBJ whole genome shotgun (WGS) entry which is preliminary data.</text>
</comment>
<dbReference type="InterPro" id="IPR016009">
    <property type="entry name" value="tRNA_MeTrfase_TRMD/TRM10"/>
</dbReference>
<evidence type="ECO:0000256" key="14">
    <source>
        <dbReference type="ARBA" id="ARBA00047783"/>
    </source>
</evidence>
<dbReference type="Pfam" id="PF01746">
    <property type="entry name" value="tRNA_m1G_MT"/>
    <property type="match status" value="1"/>
</dbReference>
<dbReference type="SUPFAM" id="SSF75217">
    <property type="entry name" value="alpha/beta knot"/>
    <property type="match status" value="1"/>
</dbReference>
<dbReference type="HAMAP" id="MF_00605">
    <property type="entry name" value="TrmD"/>
    <property type="match status" value="1"/>
</dbReference>
<keyword evidence="8 15" id="KW-0489">Methyltransferase</keyword>
<gene>
    <name evidence="15 19" type="primary">trmD</name>
    <name evidence="19" type="ORF">ENP73_00775</name>
</gene>
<name>A0A7C2BZN3_9DEIN</name>
<evidence type="ECO:0000313" key="19">
    <source>
        <dbReference type="EMBL" id="HEH81562.1"/>
    </source>
</evidence>
<evidence type="ECO:0000256" key="8">
    <source>
        <dbReference type="ARBA" id="ARBA00022603"/>
    </source>
</evidence>
<evidence type="ECO:0000256" key="6">
    <source>
        <dbReference type="ARBA" id="ARBA00014679"/>
    </source>
</evidence>
<organism evidence="19">
    <name type="scientific">Thermus islandicus</name>
    <dbReference type="NCBI Taxonomy" id="540988"/>
    <lineage>
        <taxon>Bacteria</taxon>
        <taxon>Thermotogati</taxon>
        <taxon>Deinococcota</taxon>
        <taxon>Deinococci</taxon>
        <taxon>Thermales</taxon>
        <taxon>Thermaceae</taxon>
        <taxon>Thermus</taxon>
    </lineage>
</organism>
<dbReference type="PANTHER" id="PTHR46417:SF1">
    <property type="entry name" value="TRNA (GUANINE-N(1)-)-METHYLTRANSFERASE"/>
    <property type="match status" value="1"/>
</dbReference>